<reference evidence="2" key="1">
    <citation type="submission" date="2019-05" db="EMBL/GenBank/DDBJ databases">
        <title>The de novo reference genome and transcriptome assemblies of the wild tomato species Solanum chilense.</title>
        <authorList>
            <person name="Stam R."/>
            <person name="Nosenko T."/>
            <person name="Hoerger A.C."/>
            <person name="Stephan W."/>
            <person name="Seidel M.A."/>
            <person name="Kuhn J.M.M."/>
            <person name="Haberer G."/>
            <person name="Tellier A."/>
        </authorList>
    </citation>
    <scope>NUCLEOTIDE SEQUENCE</scope>
    <source>
        <tissue evidence="2">Mature leaves</tissue>
    </source>
</reference>
<organism evidence="2">
    <name type="scientific">Solanum chilense</name>
    <name type="common">Tomato</name>
    <name type="synonym">Lycopersicon chilense</name>
    <dbReference type="NCBI Taxonomy" id="4083"/>
    <lineage>
        <taxon>Eukaryota</taxon>
        <taxon>Viridiplantae</taxon>
        <taxon>Streptophyta</taxon>
        <taxon>Embryophyta</taxon>
        <taxon>Tracheophyta</taxon>
        <taxon>Spermatophyta</taxon>
        <taxon>Magnoliopsida</taxon>
        <taxon>eudicotyledons</taxon>
        <taxon>Gunneridae</taxon>
        <taxon>Pentapetalae</taxon>
        <taxon>asterids</taxon>
        <taxon>lamiids</taxon>
        <taxon>Solanales</taxon>
        <taxon>Solanaceae</taxon>
        <taxon>Solanoideae</taxon>
        <taxon>Solaneae</taxon>
        <taxon>Solanum</taxon>
        <taxon>Solanum subgen. Lycopersicon</taxon>
    </lineage>
</organism>
<dbReference type="AlphaFoldDB" id="A0A6N2CCX8"/>
<proteinExistence type="predicted"/>
<name>A0A6N2CCX8_SOLCI</name>
<protein>
    <recommendedName>
        <fullName evidence="3">Gag-pol polyprotein</fullName>
    </recommendedName>
</protein>
<evidence type="ECO:0008006" key="3">
    <source>
        <dbReference type="Google" id="ProtNLM"/>
    </source>
</evidence>
<feature type="region of interest" description="Disordered" evidence="1">
    <location>
        <begin position="1"/>
        <end position="30"/>
    </location>
</feature>
<evidence type="ECO:0000256" key="1">
    <source>
        <dbReference type="SAM" id="MobiDB-lite"/>
    </source>
</evidence>
<evidence type="ECO:0000313" key="2">
    <source>
        <dbReference type="EMBL" id="TMX02854.1"/>
    </source>
</evidence>
<accession>A0A6N2CCX8</accession>
<sequence length="118" mass="13260">MNIRNNARRAEEENLNEAVPPQDPKNPQLPIEEGAMSNVAIRANIHTLNQGLATQVARDSMVHVNPNARSSVSRIWDFTRMNPPTFFGSKVEEDQQGFVVEVLKVIDAMGCSFKKRQN</sequence>
<gene>
    <name evidence="2" type="ORF">EJD97_019545</name>
</gene>
<comment type="caution">
    <text evidence="2">The sequence shown here is derived from an EMBL/GenBank/DDBJ whole genome shotgun (WGS) entry which is preliminary data.</text>
</comment>
<dbReference type="EMBL" id="RXGB01000553">
    <property type="protein sequence ID" value="TMX02854.1"/>
    <property type="molecule type" value="Genomic_DNA"/>
</dbReference>